<dbReference type="Proteomes" id="UP000004682">
    <property type="component" value="Unassembled WGS sequence"/>
</dbReference>
<evidence type="ECO:0000313" key="1">
    <source>
        <dbReference type="EMBL" id="EIP88250.1"/>
    </source>
</evidence>
<proteinExistence type="predicted"/>
<organism evidence="1 2">
    <name type="scientific">Burkholderia humptydooensis MSMB43</name>
    <dbReference type="NCBI Taxonomy" id="441157"/>
    <lineage>
        <taxon>Bacteria</taxon>
        <taxon>Pseudomonadati</taxon>
        <taxon>Pseudomonadota</taxon>
        <taxon>Betaproteobacteria</taxon>
        <taxon>Burkholderiales</taxon>
        <taxon>Burkholderiaceae</taxon>
        <taxon>Burkholderia</taxon>
        <taxon>pseudomallei group</taxon>
    </lineage>
</organism>
<accession>A0ABN0G7Y6</accession>
<dbReference type="EMBL" id="JH692062">
    <property type="protein sequence ID" value="EIP88250.1"/>
    <property type="molecule type" value="Genomic_DNA"/>
</dbReference>
<name>A0ABN0G7Y6_9BURK</name>
<sequence length="42" mass="4585">MRRGGVVHAGLLGGDLYGTRRGEADRIILRPNGCAPPRTRLR</sequence>
<protein>
    <submittedName>
        <fullName evidence="1">Uncharacterized protein</fullName>
    </submittedName>
</protein>
<keyword evidence="2" id="KW-1185">Reference proteome</keyword>
<gene>
    <name evidence="1" type="ORF">A33K_14345</name>
</gene>
<evidence type="ECO:0000313" key="2">
    <source>
        <dbReference type="Proteomes" id="UP000004682"/>
    </source>
</evidence>
<reference evidence="2" key="1">
    <citation type="journal article" date="2012" name="J. Bacteriol.">
        <title>Revised Genome Sequence of Burkholderia thailandensis MSMB43 with Improved Annotation.</title>
        <authorList>
            <person name="Zhuo Y."/>
            <person name="Liu L."/>
            <person name="Wang Q."/>
            <person name="Liu X."/>
            <person name="Ren B."/>
            <person name="Liu M."/>
            <person name="Ni P."/>
            <person name="Cheng Y.Q."/>
            <person name="Zhang L."/>
        </authorList>
    </citation>
    <scope>NUCLEOTIDE SEQUENCE [LARGE SCALE GENOMIC DNA]</scope>
    <source>
        <strain evidence="2">MSMB43</strain>
    </source>
</reference>